<name>A0A3E0ILC5_9STAP</name>
<accession>A0A3E0ILC5</accession>
<reference evidence="1 2" key="1">
    <citation type="journal article" date="2018" name="Vet. Microbiol.">
        <title>Characterisation of Staphylococcus felis isolated from cats using whole genome sequencing.</title>
        <authorList>
            <person name="Worthing K."/>
            <person name="Pang S."/>
            <person name="Trott D.J."/>
            <person name="Abraham S."/>
            <person name="Coombs G.W."/>
            <person name="Jordan D."/>
            <person name="McIntyre L."/>
            <person name="Davies M.R."/>
            <person name="Norris J."/>
        </authorList>
    </citation>
    <scope>NUCLEOTIDE SEQUENCE [LARGE SCALE GENOMIC DNA]</scope>
    <source>
        <strain evidence="1 2">F9</strain>
    </source>
</reference>
<dbReference type="AlphaFoldDB" id="A0A3E0ILC5"/>
<evidence type="ECO:0000313" key="2">
    <source>
        <dbReference type="Proteomes" id="UP000256562"/>
    </source>
</evidence>
<dbReference type="GO" id="GO:0004540">
    <property type="term" value="F:RNA nuclease activity"/>
    <property type="evidence" value="ECO:0007669"/>
    <property type="project" value="InterPro"/>
</dbReference>
<proteinExistence type="predicted"/>
<dbReference type="InterPro" id="IPR021139">
    <property type="entry name" value="NYN"/>
</dbReference>
<gene>
    <name evidence="1" type="ORF">DOS83_12760</name>
</gene>
<dbReference type="PANTHER" id="PTHR35458:SF8">
    <property type="entry name" value="SLR0650 PROTEIN"/>
    <property type="match status" value="1"/>
</dbReference>
<dbReference type="EMBL" id="QKXQ01000635">
    <property type="protein sequence ID" value="REH90083.1"/>
    <property type="molecule type" value="Genomic_DNA"/>
</dbReference>
<dbReference type="RefSeq" id="WP_115903619.1">
    <property type="nucleotide sequence ID" value="NZ_QKXK01000123.1"/>
</dbReference>
<evidence type="ECO:0000313" key="1">
    <source>
        <dbReference type="EMBL" id="REH90083.1"/>
    </source>
</evidence>
<dbReference type="PANTHER" id="PTHR35458">
    <property type="entry name" value="SLR0755 PROTEIN"/>
    <property type="match status" value="1"/>
</dbReference>
<dbReference type="Pfam" id="PF01936">
    <property type="entry name" value="NYN"/>
    <property type="match status" value="1"/>
</dbReference>
<sequence length="220" mass="25380">MKKVAIIVDGQFLLHRIRDAQSSKQYPNLEDQYNFLTNLIHSNDEELFRIFYYQGSPNKQTVDNPISRKKINFSESQINKYSTNLINELSKKDLVAMRLGDTFFRGWKLKNPVLEKIRKGIIKDTSKLTDDDFTPDFQQKGVDIKIGLDVAWLSNNNIVDRIYMVTGDADFVPALKQARREGIQIKLVKIGTKKISDDLLKHSDFVLDLSNQDVINKISK</sequence>
<protein>
    <submittedName>
        <fullName evidence="1">NYN domain-containing protein</fullName>
    </submittedName>
</protein>
<dbReference type="CDD" id="cd18722">
    <property type="entry name" value="PIN_NicB-like"/>
    <property type="match status" value="1"/>
</dbReference>
<dbReference type="InterPro" id="IPR047140">
    <property type="entry name" value="LabA"/>
</dbReference>
<dbReference type="OrthoDB" id="9800236at2"/>
<organism evidence="1 2">
    <name type="scientific">Staphylococcus felis</name>
    <dbReference type="NCBI Taxonomy" id="46127"/>
    <lineage>
        <taxon>Bacteria</taxon>
        <taxon>Bacillati</taxon>
        <taxon>Bacillota</taxon>
        <taxon>Bacilli</taxon>
        <taxon>Bacillales</taxon>
        <taxon>Staphylococcaceae</taxon>
        <taxon>Staphylococcus</taxon>
    </lineage>
</organism>
<comment type="caution">
    <text evidence="1">The sequence shown here is derived from an EMBL/GenBank/DDBJ whole genome shotgun (WGS) entry which is preliminary data.</text>
</comment>
<dbReference type="Gene3D" id="3.40.50.1010">
    <property type="entry name" value="5'-nuclease"/>
    <property type="match status" value="1"/>
</dbReference>
<dbReference type="Proteomes" id="UP000256562">
    <property type="component" value="Unassembled WGS sequence"/>
</dbReference>